<dbReference type="PANTHER" id="PTHR38790">
    <property type="entry name" value="2EXR DOMAIN-CONTAINING PROTEIN-RELATED"/>
    <property type="match status" value="1"/>
</dbReference>
<name>A0A6A6RLX4_9PLEO</name>
<organism evidence="1 2">
    <name type="scientific">Massarina eburnea CBS 473.64</name>
    <dbReference type="NCBI Taxonomy" id="1395130"/>
    <lineage>
        <taxon>Eukaryota</taxon>
        <taxon>Fungi</taxon>
        <taxon>Dikarya</taxon>
        <taxon>Ascomycota</taxon>
        <taxon>Pezizomycotina</taxon>
        <taxon>Dothideomycetes</taxon>
        <taxon>Pleosporomycetidae</taxon>
        <taxon>Pleosporales</taxon>
        <taxon>Massarineae</taxon>
        <taxon>Massarinaceae</taxon>
        <taxon>Massarina</taxon>
    </lineage>
</organism>
<keyword evidence="2" id="KW-1185">Reference proteome</keyword>
<evidence type="ECO:0000313" key="2">
    <source>
        <dbReference type="Proteomes" id="UP000799753"/>
    </source>
</evidence>
<dbReference type="PANTHER" id="PTHR38790:SF4">
    <property type="entry name" value="2EXR DOMAIN-CONTAINING PROTEIN"/>
    <property type="match status" value="1"/>
</dbReference>
<sequence length="241" mass="27872">MPTKKHKRAIKDRNDDFTCHPNSIKTKLFTITQQNQQKSPLLQLPGELRNIIYALVLGGHTIPDQKPNLALLATCCQIYYETRLLPFELNTVQICRDTQVRSFVRNIHFFGLEHLKRNVTRLHFRHGKAVKSHCCSDGSTRSEYPHWYSRHLSDWFRPDSLPSLKSLKITLDFGFCTCGTGFGNLSEQDVRDAEVKEATMVAKNWERKAKRENKELKVDVEIGRIYDHEGCDYTVGTRGSY</sequence>
<accession>A0A6A6RLX4</accession>
<gene>
    <name evidence="1" type="ORF">P280DRAFT_473210</name>
</gene>
<proteinExistence type="predicted"/>
<dbReference type="OrthoDB" id="5413827at2759"/>
<protein>
    <submittedName>
        <fullName evidence="1">Uncharacterized protein</fullName>
    </submittedName>
</protein>
<reference evidence="1" key="1">
    <citation type="journal article" date="2020" name="Stud. Mycol.">
        <title>101 Dothideomycetes genomes: a test case for predicting lifestyles and emergence of pathogens.</title>
        <authorList>
            <person name="Haridas S."/>
            <person name="Albert R."/>
            <person name="Binder M."/>
            <person name="Bloem J."/>
            <person name="Labutti K."/>
            <person name="Salamov A."/>
            <person name="Andreopoulos B."/>
            <person name="Baker S."/>
            <person name="Barry K."/>
            <person name="Bills G."/>
            <person name="Bluhm B."/>
            <person name="Cannon C."/>
            <person name="Castanera R."/>
            <person name="Culley D."/>
            <person name="Daum C."/>
            <person name="Ezra D."/>
            <person name="Gonzalez J."/>
            <person name="Henrissat B."/>
            <person name="Kuo A."/>
            <person name="Liang C."/>
            <person name="Lipzen A."/>
            <person name="Lutzoni F."/>
            <person name="Magnuson J."/>
            <person name="Mondo S."/>
            <person name="Nolan M."/>
            <person name="Ohm R."/>
            <person name="Pangilinan J."/>
            <person name="Park H.-J."/>
            <person name="Ramirez L."/>
            <person name="Alfaro M."/>
            <person name="Sun H."/>
            <person name="Tritt A."/>
            <person name="Yoshinaga Y."/>
            <person name="Zwiers L.-H."/>
            <person name="Turgeon B."/>
            <person name="Goodwin S."/>
            <person name="Spatafora J."/>
            <person name="Crous P."/>
            <person name="Grigoriev I."/>
        </authorList>
    </citation>
    <scope>NUCLEOTIDE SEQUENCE</scope>
    <source>
        <strain evidence="1">CBS 473.64</strain>
    </source>
</reference>
<dbReference type="AlphaFoldDB" id="A0A6A6RLX4"/>
<dbReference type="EMBL" id="MU006799">
    <property type="protein sequence ID" value="KAF2636370.1"/>
    <property type="molecule type" value="Genomic_DNA"/>
</dbReference>
<dbReference type="Proteomes" id="UP000799753">
    <property type="component" value="Unassembled WGS sequence"/>
</dbReference>
<evidence type="ECO:0000313" key="1">
    <source>
        <dbReference type="EMBL" id="KAF2636370.1"/>
    </source>
</evidence>